<dbReference type="SUPFAM" id="SSF102405">
    <property type="entry name" value="MCP/YpsA-like"/>
    <property type="match status" value="1"/>
</dbReference>
<dbReference type="EC" id="3.2.2.n1" evidence="3"/>
<accession>A6DIP4</accession>
<proteinExistence type="inferred from homology"/>
<keyword evidence="3" id="KW-0203">Cytokinin biosynthesis</keyword>
<comment type="catalytic activity">
    <reaction evidence="1">
        <text>AMP + H2O = D-ribose 5-phosphate + adenine</text>
        <dbReference type="Rhea" id="RHEA:20129"/>
        <dbReference type="ChEBI" id="CHEBI:15377"/>
        <dbReference type="ChEBI" id="CHEBI:16708"/>
        <dbReference type="ChEBI" id="CHEBI:78346"/>
        <dbReference type="ChEBI" id="CHEBI:456215"/>
        <dbReference type="EC" id="3.2.2.4"/>
    </reaction>
</comment>
<evidence type="ECO:0000256" key="1">
    <source>
        <dbReference type="ARBA" id="ARBA00000274"/>
    </source>
</evidence>
<dbReference type="GO" id="GO:0008714">
    <property type="term" value="F:AMP nucleosidase activity"/>
    <property type="evidence" value="ECO:0007669"/>
    <property type="project" value="UniProtKB-EC"/>
</dbReference>
<dbReference type="NCBIfam" id="TIGR00730">
    <property type="entry name" value="Rossman fold protein, TIGR00730 family"/>
    <property type="match status" value="1"/>
</dbReference>
<dbReference type="PANTHER" id="PTHR31223">
    <property type="entry name" value="LOG FAMILY PROTEIN YJL055W"/>
    <property type="match status" value="1"/>
</dbReference>
<sequence>MVNMKQLKITVYCASSPNIHQDYFDAATELGQLLSAIDCTVSYGGGASGLMGALADSMIKHGGNIKGFIPHFMIEREWQHPHVPSMHVVKTIHERKDKLLEDCDLAIALAGGCGTLEEFMEALTWKQLNLYKGKLMILNTRSYYNPLIQMLDSAISENFMAHDSSDMWEVHEKPQSILDSILK</sequence>
<comment type="similarity">
    <text evidence="2 3">Belongs to the LOG family.</text>
</comment>
<evidence type="ECO:0000313" key="5">
    <source>
        <dbReference type="Proteomes" id="UP000004947"/>
    </source>
</evidence>
<dbReference type="AlphaFoldDB" id="A6DIP4"/>
<reference evidence="4 5" key="1">
    <citation type="journal article" date="2010" name="J. Bacteriol.">
        <title>Genome sequence of Lentisphaera araneosa HTCC2155T, the type species of the order Lentisphaerales in the phylum Lentisphaerae.</title>
        <authorList>
            <person name="Thrash J.C."/>
            <person name="Cho J.C."/>
            <person name="Vergin K.L."/>
            <person name="Morris R.M."/>
            <person name="Giovannoni S.J."/>
        </authorList>
    </citation>
    <scope>NUCLEOTIDE SEQUENCE [LARGE SCALE GENOMIC DNA]</scope>
    <source>
        <strain evidence="4 5">HTCC2155</strain>
    </source>
</reference>
<name>A6DIP4_9BACT</name>
<dbReference type="eggNOG" id="COG1611">
    <property type="taxonomic scope" value="Bacteria"/>
</dbReference>
<evidence type="ECO:0000256" key="3">
    <source>
        <dbReference type="RuleBase" id="RU363015"/>
    </source>
</evidence>
<protein>
    <recommendedName>
        <fullName evidence="3">Cytokinin riboside 5'-monophosphate phosphoribohydrolase</fullName>
        <ecNumber evidence="3">3.2.2.n1</ecNumber>
    </recommendedName>
</protein>
<dbReference type="GO" id="GO:0005829">
    <property type="term" value="C:cytosol"/>
    <property type="evidence" value="ECO:0007669"/>
    <property type="project" value="TreeGrafter"/>
</dbReference>
<dbReference type="InterPro" id="IPR031100">
    <property type="entry name" value="LOG_fam"/>
</dbReference>
<gene>
    <name evidence="4" type="ORF">LNTAR_10456</name>
</gene>
<dbReference type="STRING" id="313628.LNTAR_10456"/>
<dbReference type="PANTHER" id="PTHR31223:SF70">
    <property type="entry name" value="LOG FAMILY PROTEIN YJL055W"/>
    <property type="match status" value="1"/>
</dbReference>
<dbReference type="Proteomes" id="UP000004947">
    <property type="component" value="Unassembled WGS sequence"/>
</dbReference>
<dbReference type="Gene3D" id="3.40.50.450">
    <property type="match status" value="1"/>
</dbReference>
<dbReference type="InterPro" id="IPR005269">
    <property type="entry name" value="LOG"/>
</dbReference>
<organism evidence="4 5">
    <name type="scientific">Lentisphaera araneosa HTCC2155</name>
    <dbReference type="NCBI Taxonomy" id="313628"/>
    <lineage>
        <taxon>Bacteria</taxon>
        <taxon>Pseudomonadati</taxon>
        <taxon>Lentisphaerota</taxon>
        <taxon>Lentisphaeria</taxon>
        <taxon>Lentisphaerales</taxon>
        <taxon>Lentisphaeraceae</taxon>
        <taxon>Lentisphaera</taxon>
    </lineage>
</organism>
<keyword evidence="5" id="KW-1185">Reference proteome</keyword>
<comment type="caution">
    <text evidence="4">The sequence shown here is derived from an EMBL/GenBank/DDBJ whole genome shotgun (WGS) entry which is preliminary data.</text>
</comment>
<dbReference type="Pfam" id="PF03641">
    <property type="entry name" value="Lysine_decarbox"/>
    <property type="match status" value="1"/>
</dbReference>
<dbReference type="GO" id="GO:0009691">
    <property type="term" value="P:cytokinin biosynthetic process"/>
    <property type="evidence" value="ECO:0007669"/>
    <property type="project" value="UniProtKB-UniRule"/>
</dbReference>
<evidence type="ECO:0000256" key="2">
    <source>
        <dbReference type="ARBA" id="ARBA00006763"/>
    </source>
</evidence>
<keyword evidence="3" id="KW-0378">Hydrolase</keyword>
<dbReference type="EMBL" id="ABCK01000005">
    <property type="protein sequence ID" value="EDM28330.1"/>
    <property type="molecule type" value="Genomic_DNA"/>
</dbReference>
<evidence type="ECO:0000313" key="4">
    <source>
        <dbReference type="EMBL" id="EDM28330.1"/>
    </source>
</evidence>